<dbReference type="CDD" id="cd12183">
    <property type="entry name" value="LDH_like_2"/>
    <property type="match status" value="1"/>
</dbReference>
<dbReference type="FunFam" id="3.40.50.720:FF:000041">
    <property type="entry name" value="D-3-phosphoglycerate dehydrogenase"/>
    <property type="match status" value="1"/>
</dbReference>
<dbReference type="PANTHER" id="PTHR43026:SF1">
    <property type="entry name" value="2-HYDROXYACID DEHYDROGENASE HOMOLOG 1-RELATED"/>
    <property type="match status" value="1"/>
</dbReference>
<dbReference type="Gene3D" id="3.40.50.720">
    <property type="entry name" value="NAD(P)-binding Rossmann-like Domain"/>
    <property type="match status" value="2"/>
</dbReference>
<reference evidence="7 8" key="1">
    <citation type="submission" date="2019-03" db="EMBL/GenBank/DDBJ databases">
        <title>Flavobacterium TSA-D2 sp. nov., isolated from arctic soil.</title>
        <authorList>
            <person name="Chaudhary D.K."/>
        </authorList>
    </citation>
    <scope>NUCLEOTIDE SEQUENCE [LARGE SCALE GENOMIC DNA]</scope>
    <source>
        <strain evidence="7 8">TSA-D2</strain>
    </source>
</reference>
<keyword evidence="2 4" id="KW-0560">Oxidoreductase</keyword>
<keyword evidence="3" id="KW-0520">NAD</keyword>
<sequence>MKILMYSIFAFDKSFIENTTHGKLEIEYTDKSLNEDTAILAKGYEGIALFTADDASDVVLEKLYLLGIRYIALRSVGYDHINIMKARALGIKVANVPAYSPYSVAEHAVALLMALNRKITLGQKLMQMGDYRLDNLIGFDLHGKKVGIIGTGKIGAAFAKIMHGFGCQILAYDPQINEELSKQINISYSTLEELCKNSDVISVHCPLNSETKYMFHKSYFNMMKKGVIFINTARGSVVNTEDLIMALKSGKIGAAGLDVYEKEKNIFFGNHMDKKFEDNLYTILRAFPNVLITGHQGFLTNEALQGIANTTIANFNAWSYAGICENEIN</sequence>
<dbReference type="InterPro" id="IPR006139">
    <property type="entry name" value="D-isomer_2_OHA_DH_cat_dom"/>
</dbReference>
<evidence type="ECO:0000259" key="5">
    <source>
        <dbReference type="Pfam" id="PF00389"/>
    </source>
</evidence>
<protein>
    <submittedName>
        <fullName evidence="7">2-hydroxyacid dehydrogenase</fullName>
    </submittedName>
</protein>
<evidence type="ECO:0000256" key="3">
    <source>
        <dbReference type="ARBA" id="ARBA00023027"/>
    </source>
</evidence>
<evidence type="ECO:0000313" key="8">
    <source>
        <dbReference type="Proteomes" id="UP000294597"/>
    </source>
</evidence>
<evidence type="ECO:0000256" key="1">
    <source>
        <dbReference type="ARBA" id="ARBA00005854"/>
    </source>
</evidence>
<gene>
    <name evidence="7" type="ORF">E0F98_14925</name>
</gene>
<dbReference type="InterPro" id="IPR029753">
    <property type="entry name" value="D-isomer_DH_CS"/>
</dbReference>
<dbReference type="GO" id="GO:0047545">
    <property type="term" value="F:(S)-2-hydroxyglutarate dehydrogenase activity"/>
    <property type="evidence" value="ECO:0007669"/>
    <property type="project" value="UniProtKB-ARBA"/>
</dbReference>
<keyword evidence="8" id="KW-1185">Reference proteome</keyword>
<dbReference type="Pfam" id="PF02826">
    <property type="entry name" value="2-Hacid_dh_C"/>
    <property type="match status" value="1"/>
</dbReference>
<evidence type="ECO:0000313" key="7">
    <source>
        <dbReference type="EMBL" id="TDE01423.1"/>
    </source>
</evidence>
<dbReference type="InterPro" id="IPR029752">
    <property type="entry name" value="D-isomer_DH_CS1"/>
</dbReference>
<evidence type="ECO:0000256" key="4">
    <source>
        <dbReference type="RuleBase" id="RU003719"/>
    </source>
</evidence>
<evidence type="ECO:0000256" key="2">
    <source>
        <dbReference type="ARBA" id="ARBA00023002"/>
    </source>
</evidence>
<proteinExistence type="inferred from homology"/>
<dbReference type="Proteomes" id="UP000294597">
    <property type="component" value="Unassembled WGS sequence"/>
</dbReference>
<dbReference type="PROSITE" id="PS00065">
    <property type="entry name" value="D_2_HYDROXYACID_DH_1"/>
    <property type="match status" value="1"/>
</dbReference>
<dbReference type="GO" id="GO:0004617">
    <property type="term" value="F:phosphoglycerate dehydrogenase activity"/>
    <property type="evidence" value="ECO:0007669"/>
    <property type="project" value="UniProtKB-ARBA"/>
</dbReference>
<organism evidence="7 8">
    <name type="scientific">Flavobacterium hiemivividum</name>
    <dbReference type="NCBI Taxonomy" id="2541734"/>
    <lineage>
        <taxon>Bacteria</taxon>
        <taxon>Pseudomonadati</taxon>
        <taxon>Bacteroidota</taxon>
        <taxon>Flavobacteriia</taxon>
        <taxon>Flavobacteriales</taxon>
        <taxon>Flavobacteriaceae</taxon>
        <taxon>Flavobacterium</taxon>
    </lineage>
</organism>
<dbReference type="GO" id="GO:0008720">
    <property type="term" value="F:D-lactate dehydrogenase (NAD+) activity"/>
    <property type="evidence" value="ECO:0007669"/>
    <property type="project" value="TreeGrafter"/>
</dbReference>
<accession>A0A4R5CUJ4</accession>
<dbReference type="InterPro" id="IPR058205">
    <property type="entry name" value="D-LDH-like"/>
</dbReference>
<dbReference type="InterPro" id="IPR036291">
    <property type="entry name" value="NAD(P)-bd_dom_sf"/>
</dbReference>
<comment type="caution">
    <text evidence="7">The sequence shown here is derived from an EMBL/GenBank/DDBJ whole genome shotgun (WGS) entry which is preliminary data.</text>
</comment>
<dbReference type="Pfam" id="PF00389">
    <property type="entry name" value="2-Hacid_dh"/>
    <property type="match status" value="1"/>
</dbReference>
<dbReference type="PROSITE" id="PS00671">
    <property type="entry name" value="D_2_HYDROXYACID_DH_3"/>
    <property type="match status" value="1"/>
</dbReference>
<dbReference type="SUPFAM" id="SSF51735">
    <property type="entry name" value="NAD(P)-binding Rossmann-fold domains"/>
    <property type="match status" value="1"/>
</dbReference>
<comment type="similarity">
    <text evidence="1 4">Belongs to the D-isomer specific 2-hydroxyacid dehydrogenase family.</text>
</comment>
<dbReference type="InterPro" id="IPR006140">
    <property type="entry name" value="D-isomer_DH_NAD-bd"/>
</dbReference>
<dbReference type="GO" id="GO:0051287">
    <property type="term" value="F:NAD binding"/>
    <property type="evidence" value="ECO:0007669"/>
    <property type="project" value="InterPro"/>
</dbReference>
<dbReference type="PANTHER" id="PTHR43026">
    <property type="entry name" value="2-HYDROXYACID DEHYDROGENASE HOMOLOG 1-RELATED"/>
    <property type="match status" value="1"/>
</dbReference>
<feature type="domain" description="D-isomer specific 2-hydroxyacid dehydrogenase NAD-binding" evidence="6">
    <location>
        <begin position="109"/>
        <end position="297"/>
    </location>
</feature>
<name>A0A4R5CUJ4_9FLAO</name>
<dbReference type="EMBL" id="SMFO01000016">
    <property type="protein sequence ID" value="TDE01423.1"/>
    <property type="molecule type" value="Genomic_DNA"/>
</dbReference>
<dbReference type="RefSeq" id="WP_132112888.1">
    <property type="nucleotide sequence ID" value="NZ_SMFO01000016.1"/>
</dbReference>
<feature type="domain" description="D-isomer specific 2-hydroxyacid dehydrogenase catalytic" evidence="5">
    <location>
        <begin position="14"/>
        <end position="329"/>
    </location>
</feature>
<dbReference type="SUPFAM" id="SSF52283">
    <property type="entry name" value="Formate/glycerate dehydrogenase catalytic domain-like"/>
    <property type="match status" value="1"/>
</dbReference>
<evidence type="ECO:0000259" key="6">
    <source>
        <dbReference type="Pfam" id="PF02826"/>
    </source>
</evidence>
<dbReference type="GO" id="GO:0006564">
    <property type="term" value="P:L-serine biosynthetic process"/>
    <property type="evidence" value="ECO:0007669"/>
    <property type="project" value="UniProtKB-ARBA"/>
</dbReference>
<dbReference type="AlphaFoldDB" id="A0A4R5CUJ4"/>